<evidence type="ECO:0000313" key="1">
    <source>
        <dbReference type="EMBL" id="KAG7086771.1"/>
    </source>
</evidence>
<dbReference type="RefSeq" id="XP_043003242.1">
    <property type="nucleotide sequence ID" value="XM_043159639.1"/>
</dbReference>
<dbReference type="GeneID" id="66071777"/>
<dbReference type="EMBL" id="CM032190">
    <property type="protein sequence ID" value="KAG7086771.1"/>
    <property type="molecule type" value="Genomic_DNA"/>
</dbReference>
<reference evidence="1" key="1">
    <citation type="journal article" date="2021" name="Genome Biol. Evol.">
        <title>The assembled and annotated genome of the fairy-ring fungus Marasmius oreades.</title>
        <authorList>
            <person name="Hiltunen M."/>
            <person name="Ament-Velasquez S.L."/>
            <person name="Johannesson H."/>
        </authorList>
    </citation>
    <scope>NUCLEOTIDE SEQUENCE</scope>
    <source>
        <strain evidence="1">03SP1</strain>
    </source>
</reference>
<evidence type="ECO:0000313" key="2">
    <source>
        <dbReference type="Proteomes" id="UP001049176"/>
    </source>
</evidence>
<dbReference type="Proteomes" id="UP001049176">
    <property type="component" value="Chromosome 10"/>
</dbReference>
<proteinExistence type="predicted"/>
<name>A0A9P7RN97_9AGAR</name>
<organism evidence="1 2">
    <name type="scientific">Marasmius oreades</name>
    <name type="common">fairy-ring Marasmius</name>
    <dbReference type="NCBI Taxonomy" id="181124"/>
    <lineage>
        <taxon>Eukaryota</taxon>
        <taxon>Fungi</taxon>
        <taxon>Dikarya</taxon>
        <taxon>Basidiomycota</taxon>
        <taxon>Agaricomycotina</taxon>
        <taxon>Agaricomycetes</taxon>
        <taxon>Agaricomycetidae</taxon>
        <taxon>Agaricales</taxon>
        <taxon>Marasmiineae</taxon>
        <taxon>Marasmiaceae</taxon>
        <taxon>Marasmius</taxon>
    </lineage>
</organism>
<keyword evidence="2" id="KW-1185">Reference proteome</keyword>
<dbReference type="KEGG" id="more:E1B28_002701"/>
<comment type="caution">
    <text evidence="1">The sequence shown here is derived from an EMBL/GenBank/DDBJ whole genome shotgun (WGS) entry which is preliminary data.</text>
</comment>
<dbReference type="AlphaFoldDB" id="A0A9P7RN97"/>
<gene>
    <name evidence="1" type="ORF">E1B28_002701</name>
</gene>
<protein>
    <submittedName>
        <fullName evidence="1">Uncharacterized protein</fullName>
    </submittedName>
</protein>
<sequence length="224" mass="25815">MYNVNCLLEYLIKYSSDDFFVSRLDITAIGHLSYQAKVTIPPNNQVWLCSSGRPIANFQSWSCWTHFLFQSILVENPFEPTTLEDGRTRLSVKSNTRQLVHGDFVSFIYEMDRGFPYHLVRTGWLSQSCSIFSTMNIPRHEWSDCTLFVSMRLTLIIDPKTFAHKGDADEFTGVASDMVLNAFETQSYLFVLPPPQTADNSPYVITWMLGKDLYYWSSDPDGKR</sequence>
<accession>A0A9P7RN97</accession>